<reference evidence="6" key="1">
    <citation type="journal article" date="2019" name="Plant J.">
        <title>Chlorella vulgaris genome assembly and annotation reveals the molecular basis for metabolic acclimation to high light conditions.</title>
        <authorList>
            <person name="Cecchin M."/>
            <person name="Marcolungo L."/>
            <person name="Rossato M."/>
            <person name="Girolomoni L."/>
            <person name="Cosentino E."/>
            <person name="Cuine S."/>
            <person name="Li-Beisson Y."/>
            <person name="Delledonne M."/>
            <person name="Ballottari M."/>
        </authorList>
    </citation>
    <scope>NUCLEOTIDE SEQUENCE</scope>
    <source>
        <strain evidence="6">211/11P</strain>
    </source>
</reference>
<accession>A0A9D4TTM2</accession>
<reference evidence="6" key="2">
    <citation type="submission" date="2020-11" db="EMBL/GenBank/DDBJ databases">
        <authorList>
            <person name="Cecchin M."/>
            <person name="Marcolungo L."/>
            <person name="Rossato M."/>
            <person name="Girolomoni L."/>
            <person name="Cosentino E."/>
            <person name="Cuine S."/>
            <person name="Li-Beisson Y."/>
            <person name="Delledonne M."/>
            <person name="Ballottari M."/>
        </authorList>
    </citation>
    <scope>NUCLEOTIDE SEQUENCE</scope>
    <source>
        <strain evidence="6">211/11P</strain>
        <tissue evidence="6">Whole cell</tissue>
    </source>
</reference>
<comment type="caution">
    <text evidence="6">The sequence shown here is derived from an EMBL/GenBank/DDBJ whole genome shotgun (WGS) entry which is preliminary data.</text>
</comment>
<proteinExistence type="predicted"/>
<organism evidence="6 7">
    <name type="scientific">Chlorella vulgaris</name>
    <name type="common">Green alga</name>
    <dbReference type="NCBI Taxonomy" id="3077"/>
    <lineage>
        <taxon>Eukaryota</taxon>
        <taxon>Viridiplantae</taxon>
        <taxon>Chlorophyta</taxon>
        <taxon>core chlorophytes</taxon>
        <taxon>Trebouxiophyceae</taxon>
        <taxon>Chlorellales</taxon>
        <taxon>Chlorellaceae</taxon>
        <taxon>Chlorella clade</taxon>
        <taxon>Chlorella</taxon>
    </lineage>
</organism>
<protein>
    <recommendedName>
        <fullName evidence="5">MYND-type domain-containing protein</fullName>
    </recommendedName>
</protein>
<dbReference type="SUPFAM" id="SSF144232">
    <property type="entry name" value="HIT/MYND zinc finger-like"/>
    <property type="match status" value="1"/>
</dbReference>
<keyword evidence="7" id="KW-1185">Reference proteome</keyword>
<dbReference type="Gene3D" id="6.10.140.2220">
    <property type="match status" value="1"/>
</dbReference>
<evidence type="ECO:0000256" key="1">
    <source>
        <dbReference type="ARBA" id="ARBA00022723"/>
    </source>
</evidence>
<dbReference type="AlphaFoldDB" id="A0A9D4TTM2"/>
<evidence type="ECO:0000259" key="5">
    <source>
        <dbReference type="PROSITE" id="PS50865"/>
    </source>
</evidence>
<dbReference type="OrthoDB" id="515331at2759"/>
<dbReference type="EMBL" id="SIDB01000004">
    <property type="protein sequence ID" value="KAI3433914.1"/>
    <property type="molecule type" value="Genomic_DNA"/>
</dbReference>
<dbReference type="PROSITE" id="PS50865">
    <property type="entry name" value="ZF_MYND_2"/>
    <property type="match status" value="1"/>
</dbReference>
<feature type="domain" description="MYND-type" evidence="5">
    <location>
        <begin position="331"/>
        <end position="380"/>
    </location>
</feature>
<dbReference type="Pfam" id="PF01753">
    <property type="entry name" value="zf-MYND"/>
    <property type="match status" value="1"/>
</dbReference>
<keyword evidence="3" id="KW-0862">Zinc</keyword>
<gene>
    <name evidence="6" type="ORF">D9Q98_003716</name>
</gene>
<keyword evidence="2 4" id="KW-0863">Zinc-finger</keyword>
<evidence type="ECO:0000313" key="6">
    <source>
        <dbReference type="EMBL" id="KAI3433914.1"/>
    </source>
</evidence>
<evidence type="ECO:0000313" key="7">
    <source>
        <dbReference type="Proteomes" id="UP001055712"/>
    </source>
</evidence>
<sequence length="400" mass="42018">MLQPLLQAVAQLPAVLRVLMDFFQAQLAAGADLALGREWKAGMLKDCNNSVLLLSRLACLAPESAAHNSVAAATGAYSAASSLTEMVAWCTASSALLGALPHVAALEARSQLEHQAGAGQPSTAVARNLIHVSSNGTLAVLRFCCGMRSGGRWSASEVEAAYNALWQLHTTMCRSIHTSLQFESIQEVKMLGSLLNCVECVVHVRAAVQGQQLNPPAGPRHLLAMSVAQAEAVLATADAGPAALKDESVAALVLLKALEHGPPALASFAPVQQAMERLLARVEALGVSGSADPAVLELSGMQEQSQRMQREPQPGDALELAQAAAIRSCAYLRCANLAGEGGPAARQGAGSQRCSKCRVAWYCGTACSHADWRAGHRRVCRALRGARVAAREQQREGVEV</sequence>
<dbReference type="GO" id="GO:0008270">
    <property type="term" value="F:zinc ion binding"/>
    <property type="evidence" value="ECO:0007669"/>
    <property type="project" value="UniProtKB-KW"/>
</dbReference>
<evidence type="ECO:0000256" key="2">
    <source>
        <dbReference type="ARBA" id="ARBA00022771"/>
    </source>
</evidence>
<name>A0A9D4TTM2_CHLVU</name>
<evidence type="ECO:0000256" key="3">
    <source>
        <dbReference type="ARBA" id="ARBA00022833"/>
    </source>
</evidence>
<dbReference type="InterPro" id="IPR002893">
    <property type="entry name" value="Znf_MYND"/>
</dbReference>
<keyword evidence="1" id="KW-0479">Metal-binding</keyword>
<dbReference type="Proteomes" id="UP001055712">
    <property type="component" value="Unassembled WGS sequence"/>
</dbReference>
<evidence type="ECO:0000256" key="4">
    <source>
        <dbReference type="PROSITE-ProRule" id="PRU00134"/>
    </source>
</evidence>